<feature type="disulfide bond" evidence="8">
    <location>
        <begin position="84"/>
        <end position="102"/>
    </location>
</feature>
<feature type="disulfide bond" evidence="8">
    <location>
        <begin position="230"/>
        <end position="248"/>
    </location>
</feature>
<dbReference type="PRINTS" id="PR00261">
    <property type="entry name" value="LDLRECEPTOR"/>
</dbReference>
<dbReference type="InterPro" id="IPR036179">
    <property type="entry name" value="Ig-like_dom_sf"/>
</dbReference>
<keyword evidence="4" id="KW-0677">Repeat</keyword>
<evidence type="ECO:0000256" key="1">
    <source>
        <dbReference type="ARBA" id="ARBA00004167"/>
    </source>
</evidence>
<feature type="compositionally biased region" description="Basic and acidic residues" evidence="9">
    <location>
        <begin position="580"/>
        <end position="663"/>
    </location>
</feature>
<evidence type="ECO:0000313" key="11">
    <source>
        <dbReference type="EMBL" id="ADY42051.1"/>
    </source>
</evidence>
<dbReference type="PANTHER" id="PTHR24270:SF60">
    <property type="entry name" value="CUB AND LDLA DOMAIN, ISOFORM A-RELATED"/>
    <property type="match status" value="1"/>
</dbReference>
<dbReference type="GO" id="GO:0012505">
    <property type="term" value="C:endomembrane system"/>
    <property type="evidence" value="ECO:0007669"/>
    <property type="project" value="UniProtKB-SubCell"/>
</dbReference>
<evidence type="ECO:0000259" key="10">
    <source>
        <dbReference type="PROSITE" id="PS50835"/>
    </source>
</evidence>
<feature type="disulfide bond" evidence="8">
    <location>
        <begin position="77"/>
        <end position="89"/>
    </location>
</feature>
<keyword evidence="11" id="KW-0449">Lipoprotein</keyword>
<keyword evidence="11" id="KW-0675">Receptor</keyword>
<evidence type="ECO:0000256" key="2">
    <source>
        <dbReference type="ARBA" id="ARBA00004308"/>
    </source>
</evidence>
<feature type="disulfide bond" evidence="8">
    <location>
        <begin position="282"/>
        <end position="297"/>
    </location>
</feature>
<dbReference type="PROSITE" id="PS50835">
    <property type="entry name" value="IG_LIKE"/>
    <property type="match status" value="1"/>
</dbReference>
<feature type="disulfide bond" evidence="8">
    <location>
        <begin position="374"/>
        <end position="392"/>
    </location>
</feature>
<feature type="domain" description="Ig-like" evidence="10">
    <location>
        <begin position="120"/>
        <end position="198"/>
    </location>
</feature>
<sequence length="663" mass="75984">MERLLKSIPGEHKASVLTYRYHQVIGTLVTLDVYSNVPNSAIRTTIERATRRGHIGRFAVSGEGFEFHVIKGTIGKCAPYEFTCRDGSCIRAEMRCNGIANCRDGSDESIEYALCSRNVPVIHVASSHVRVQRGETIELSAIVRRVPVDRQVIWSKNGHIIGQGSLSTTSDRRIHVYRSSERYYLKIEDARPQDAGNYKITLEGFGIEANIPVTITRKNSHPCPVGEKACKSGHCLARSLFCNGHKDCPDGDDENNCHGVKCASNEFKCSRDNICILNTSRCNEIRDCKDGSDELNCTVLIKPTIRSNHPFNSRSTVRCPDGLIPEYSLHGSTYCWSNSVCPSNTACIQSQCCKTARNEKRSIDNGCSPNEFRCDSGECIPIEKKCDRHYECADGTDETRCEYFIEATRAHNVAKSNSINNERNIYEKANGHNNGGYQHRSAIAEVSGNRNSHRGNYLEYSQTEEQTVEVAPPEKQCNDSEYRCPYLTQTVCVHYEKLCDGHDDCGDGSDEVKCESESREEGICTADEYRCDNGQCIPIEQKCNRRYDCQDGTDETVCEYFKAAMSRHYSNQENEVGDEGNGRHAENERRRLEEERRQAEETRRREEETRREEEERRREEEIRRREEEVKRRKGEEETRREEEERRREEEIRRREEEVKTTQR</sequence>
<feature type="region of interest" description="Disordered" evidence="9">
    <location>
        <begin position="569"/>
        <end position="663"/>
    </location>
</feature>
<feature type="disulfide bond" evidence="8">
    <location>
        <begin position="223"/>
        <end position="235"/>
    </location>
</feature>
<dbReference type="PROSITE" id="PS50068">
    <property type="entry name" value="LDLRA_2"/>
    <property type="match status" value="6"/>
</dbReference>
<proteinExistence type="evidence at transcript level"/>
<evidence type="ECO:0000256" key="3">
    <source>
        <dbReference type="ARBA" id="ARBA00022692"/>
    </source>
</evidence>
<dbReference type="SMART" id="SM00409">
    <property type="entry name" value="IG"/>
    <property type="match status" value="1"/>
</dbReference>
<dbReference type="AlphaFoldDB" id="F1KVZ7"/>
<dbReference type="Pfam" id="PF00057">
    <property type="entry name" value="Ldl_recept_a"/>
    <property type="match status" value="6"/>
</dbReference>
<feature type="disulfide bond" evidence="8">
    <location>
        <begin position="499"/>
        <end position="514"/>
    </location>
</feature>
<keyword evidence="7 8" id="KW-1015">Disulfide bond</keyword>
<dbReference type="CDD" id="cd00112">
    <property type="entry name" value="LDLa"/>
    <property type="match status" value="6"/>
</dbReference>
<dbReference type="InterPro" id="IPR007110">
    <property type="entry name" value="Ig-like_dom"/>
</dbReference>
<dbReference type="GO" id="GO:0016192">
    <property type="term" value="P:vesicle-mediated transport"/>
    <property type="evidence" value="ECO:0007669"/>
    <property type="project" value="UniProtKB-ARBA"/>
</dbReference>
<evidence type="ECO:0000256" key="6">
    <source>
        <dbReference type="ARBA" id="ARBA00023136"/>
    </source>
</evidence>
<dbReference type="PANTHER" id="PTHR24270">
    <property type="entry name" value="LOW-DENSITY LIPOPROTEIN RECEPTOR-RELATED"/>
    <property type="match status" value="1"/>
</dbReference>
<dbReference type="InterPro" id="IPR050685">
    <property type="entry name" value="LDLR"/>
</dbReference>
<dbReference type="InterPro" id="IPR013783">
    <property type="entry name" value="Ig-like_fold"/>
</dbReference>
<reference evidence="11" key="1">
    <citation type="journal article" date="2011" name="Genome Res.">
        <title>Deep small RNA sequencing from the nematode Ascaris reveals conservation, functional diversification, and novel developmental profiles.</title>
        <authorList>
            <person name="Wang J."/>
            <person name="Czech B."/>
            <person name="Crunk A."/>
            <person name="Wallace A."/>
            <person name="Mitreva M."/>
            <person name="Hannon G.J."/>
            <person name="Davis R.E."/>
        </authorList>
    </citation>
    <scope>NUCLEOTIDE SEQUENCE</scope>
</reference>
<dbReference type="Gene3D" id="4.10.400.10">
    <property type="entry name" value="Low-density Lipoprotein Receptor"/>
    <property type="match status" value="6"/>
</dbReference>
<dbReference type="SUPFAM" id="SSF48726">
    <property type="entry name" value="Immunoglobulin"/>
    <property type="match status" value="1"/>
</dbReference>
<dbReference type="Pfam" id="PF13927">
    <property type="entry name" value="Ig_3"/>
    <property type="match status" value="1"/>
</dbReference>
<dbReference type="Gene3D" id="2.60.40.10">
    <property type="entry name" value="Immunoglobulins"/>
    <property type="match status" value="1"/>
</dbReference>
<dbReference type="SUPFAM" id="SSF57424">
    <property type="entry name" value="LDL receptor-like module"/>
    <property type="match status" value="6"/>
</dbReference>
<dbReference type="PROSITE" id="PS01209">
    <property type="entry name" value="LDLRA_1"/>
    <property type="match status" value="2"/>
</dbReference>
<dbReference type="InterPro" id="IPR036055">
    <property type="entry name" value="LDL_receptor-like_sf"/>
</dbReference>
<dbReference type="InterPro" id="IPR002172">
    <property type="entry name" value="LDrepeatLR_classA_rpt"/>
</dbReference>
<dbReference type="GO" id="GO:0005886">
    <property type="term" value="C:plasma membrane"/>
    <property type="evidence" value="ECO:0007669"/>
    <property type="project" value="TreeGrafter"/>
</dbReference>
<evidence type="ECO:0000256" key="7">
    <source>
        <dbReference type="ARBA" id="ARBA00023157"/>
    </source>
</evidence>
<dbReference type="InterPro" id="IPR023415">
    <property type="entry name" value="LDLR_class-A_CS"/>
</dbReference>
<feature type="disulfide bond" evidence="8">
    <location>
        <begin position="531"/>
        <end position="549"/>
    </location>
</feature>
<comment type="caution">
    <text evidence="8">Lacks conserved residue(s) required for the propagation of feature annotation.</text>
</comment>
<evidence type="ECO:0000256" key="5">
    <source>
        <dbReference type="ARBA" id="ARBA00022989"/>
    </source>
</evidence>
<dbReference type="InterPro" id="IPR003599">
    <property type="entry name" value="Ig_sub"/>
</dbReference>
<comment type="subcellular location">
    <subcellularLocation>
        <location evidence="2">Endomembrane system</location>
    </subcellularLocation>
    <subcellularLocation>
        <location evidence="1">Membrane</location>
        <topology evidence="1">Single-pass membrane protein</topology>
    </subcellularLocation>
</comment>
<evidence type="ECO:0000256" key="4">
    <source>
        <dbReference type="ARBA" id="ARBA00022737"/>
    </source>
</evidence>
<keyword evidence="5" id="KW-1133">Transmembrane helix</keyword>
<evidence type="ECO:0000256" key="8">
    <source>
        <dbReference type="PROSITE-ProRule" id="PRU00124"/>
    </source>
</evidence>
<dbReference type="EMBL" id="JI166802">
    <property type="protein sequence ID" value="ADY42051.1"/>
    <property type="molecule type" value="mRNA"/>
</dbReference>
<protein>
    <submittedName>
        <fullName evidence="11">Prolow-density lipoprotein receptor-related protein 1</fullName>
    </submittedName>
</protein>
<keyword evidence="6" id="KW-0472">Membrane</keyword>
<feature type="disulfide bond" evidence="8">
    <location>
        <begin position="524"/>
        <end position="536"/>
    </location>
</feature>
<feature type="disulfide bond" evidence="8">
    <location>
        <begin position="543"/>
        <end position="558"/>
    </location>
</feature>
<accession>F1KVZ7</accession>
<feature type="disulfide bond" evidence="8">
    <location>
        <begin position="386"/>
        <end position="401"/>
    </location>
</feature>
<organism evidence="11">
    <name type="scientific">Ascaris suum</name>
    <name type="common">Pig roundworm</name>
    <name type="synonym">Ascaris lumbricoides</name>
    <dbReference type="NCBI Taxonomy" id="6253"/>
    <lineage>
        <taxon>Eukaryota</taxon>
        <taxon>Metazoa</taxon>
        <taxon>Ecdysozoa</taxon>
        <taxon>Nematoda</taxon>
        <taxon>Chromadorea</taxon>
        <taxon>Rhabditida</taxon>
        <taxon>Spirurina</taxon>
        <taxon>Ascaridomorpha</taxon>
        <taxon>Ascaridoidea</taxon>
        <taxon>Ascarididae</taxon>
        <taxon>Ascaris</taxon>
    </lineage>
</organism>
<dbReference type="SMART" id="SM00192">
    <property type="entry name" value="LDLa"/>
    <property type="match status" value="6"/>
</dbReference>
<feature type="disulfide bond" evidence="8">
    <location>
        <begin position="367"/>
        <end position="379"/>
    </location>
</feature>
<feature type="disulfide bond" evidence="8">
    <location>
        <begin position="242"/>
        <end position="257"/>
    </location>
</feature>
<name>F1KVZ7_ASCSU</name>
<evidence type="ECO:0000256" key="9">
    <source>
        <dbReference type="SAM" id="MobiDB-lite"/>
    </source>
</evidence>
<keyword evidence="3" id="KW-0812">Transmembrane</keyword>